<dbReference type="RefSeq" id="WP_227895815.1">
    <property type="nucleotide sequence ID" value="NZ_CP099466.1"/>
</dbReference>
<keyword evidence="2" id="KW-1185">Reference proteome</keyword>
<comment type="caution">
    <text evidence="1">The sequence shown here is derived from an EMBL/GenBank/DDBJ whole genome shotgun (WGS) entry which is preliminary data.</text>
</comment>
<accession>A0A9X1MDD3</accession>
<proteinExistence type="predicted"/>
<dbReference type="AlphaFoldDB" id="A0A9X1MDD3"/>
<name>A0A9X1MDD3_9MICC</name>
<protein>
    <submittedName>
        <fullName evidence="1">Uncharacterized protein</fullName>
    </submittedName>
</protein>
<dbReference type="EMBL" id="JAJFZV010000008">
    <property type="protein sequence ID" value="MCC3297939.1"/>
    <property type="molecule type" value="Genomic_DNA"/>
</dbReference>
<evidence type="ECO:0000313" key="1">
    <source>
        <dbReference type="EMBL" id="MCC3297939.1"/>
    </source>
</evidence>
<sequence>MAIRIDDHAQNLKMLLFIRQAWMIAQHIEIPELSPVPSIGASKIPESARREVWDERWKQEWGRSWAWFNVSRVQDAPLSQEEMQNLSSPGQGLHPIVPPFWPVEYGEDGLDLVAFSAWDRQTMPDFPSSSEQDSLPALVKAWQDGLTTIIVLPYLGYFAQRLNDSHLVVSAETRNDPELYTRALQTRR</sequence>
<reference evidence="1" key="1">
    <citation type="submission" date="2021-10" db="EMBL/GenBank/DDBJ databases">
        <title>Novel species in genus Arthrobacter.</title>
        <authorList>
            <person name="Liu Y."/>
        </authorList>
    </citation>
    <scope>NUCLEOTIDE SEQUENCE</scope>
    <source>
        <strain evidence="1">Zg-Y453</strain>
    </source>
</reference>
<organism evidence="1 2">
    <name type="scientific">Arthrobacter caoxuetaonis</name>
    <dbReference type="NCBI Taxonomy" id="2886935"/>
    <lineage>
        <taxon>Bacteria</taxon>
        <taxon>Bacillati</taxon>
        <taxon>Actinomycetota</taxon>
        <taxon>Actinomycetes</taxon>
        <taxon>Micrococcales</taxon>
        <taxon>Micrococcaceae</taxon>
        <taxon>Arthrobacter</taxon>
    </lineage>
</organism>
<dbReference type="Proteomes" id="UP001139158">
    <property type="component" value="Unassembled WGS sequence"/>
</dbReference>
<gene>
    <name evidence="1" type="ORF">LJ757_09000</name>
</gene>
<evidence type="ECO:0000313" key="2">
    <source>
        <dbReference type="Proteomes" id="UP001139158"/>
    </source>
</evidence>